<protein>
    <recommendedName>
        <fullName evidence="5">Exodeoxyribonuclease 7 large subunit</fullName>
        <ecNumber evidence="5">3.1.11.6</ecNumber>
    </recommendedName>
    <alternativeName>
        <fullName evidence="5">Exodeoxyribonuclease VII large subunit</fullName>
        <shortName evidence="5">Exonuclease VII large subunit</shortName>
    </alternativeName>
</protein>
<dbReference type="Proteomes" id="UP000188219">
    <property type="component" value="Chromosome"/>
</dbReference>
<evidence type="ECO:0000256" key="1">
    <source>
        <dbReference type="ARBA" id="ARBA00022490"/>
    </source>
</evidence>
<comment type="catalytic activity">
    <reaction evidence="5 6">
        <text>Exonucleolytic cleavage in either 5'- to 3'- or 3'- to 5'-direction to yield nucleoside 5'-phosphates.</text>
        <dbReference type="EC" id="3.1.11.6"/>
    </reaction>
</comment>
<dbReference type="PANTHER" id="PTHR30008:SF0">
    <property type="entry name" value="EXODEOXYRIBONUCLEASE 7 LARGE SUBUNIT"/>
    <property type="match status" value="1"/>
</dbReference>
<comment type="subcellular location">
    <subcellularLocation>
        <location evidence="5 6">Cytoplasm</location>
    </subcellularLocation>
</comment>
<evidence type="ECO:0000259" key="8">
    <source>
        <dbReference type="Pfam" id="PF13742"/>
    </source>
</evidence>
<reference evidence="9" key="1">
    <citation type="submission" date="2017-02" db="EMBL/GenBank/DDBJ databases">
        <title>Genome of Microbulbifer agarilyticus GP101.</title>
        <authorList>
            <person name="Jung J."/>
            <person name="Bae S.S."/>
            <person name="Baek K."/>
        </authorList>
    </citation>
    <scope>NUCLEOTIDE SEQUENCE [LARGE SCALE GENOMIC DNA]</scope>
    <source>
        <strain evidence="9">GP101</strain>
    </source>
</reference>
<dbReference type="PANTHER" id="PTHR30008">
    <property type="entry name" value="EXODEOXYRIBONUCLEASE 7 LARGE SUBUNIT"/>
    <property type="match status" value="1"/>
</dbReference>
<dbReference type="STRING" id="260552.Mag101_11025"/>
<gene>
    <name evidence="5" type="primary">xseA</name>
    <name evidence="9" type="ORF">Mag101_11025</name>
</gene>
<comment type="subunit">
    <text evidence="5">Heterooligomer composed of large and small subunits.</text>
</comment>
<evidence type="ECO:0000259" key="7">
    <source>
        <dbReference type="Pfam" id="PF02601"/>
    </source>
</evidence>
<dbReference type="GO" id="GO:0009318">
    <property type="term" value="C:exodeoxyribonuclease VII complex"/>
    <property type="evidence" value="ECO:0007669"/>
    <property type="project" value="UniProtKB-UniRule"/>
</dbReference>
<dbReference type="OrthoDB" id="9802795at2"/>
<evidence type="ECO:0000313" key="10">
    <source>
        <dbReference type="Proteomes" id="UP000188219"/>
    </source>
</evidence>
<dbReference type="GO" id="GO:0005737">
    <property type="term" value="C:cytoplasm"/>
    <property type="evidence" value="ECO:0007669"/>
    <property type="project" value="UniProtKB-SubCell"/>
</dbReference>
<dbReference type="KEGG" id="maga:Mag101_11025"/>
<dbReference type="HAMAP" id="MF_00378">
    <property type="entry name" value="Exonuc_7_L"/>
    <property type="match status" value="1"/>
</dbReference>
<dbReference type="InterPro" id="IPR025824">
    <property type="entry name" value="OB-fold_nuc-bd_dom"/>
</dbReference>
<accession>A0A1Q2M9W9</accession>
<evidence type="ECO:0000256" key="6">
    <source>
        <dbReference type="RuleBase" id="RU004355"/>
    </source>
</evidence>
<dbReference type="RefSeq" id="WP_077408255.1">
    <property type="nucleotide sequence ID" value="NZ_CP019650.1"/>
</dbReference>
<evidence type="ECO:0000256" key="2">
    <source>
        <dbReference type="ARBA" id="ARBA00022722"/>
    </source>
</evidence>
<dbReference type="AlphaFoldDB" id="A0A1Q2M9W9"/>
<dbReference type="GO" id="GO:0008855">
    <property type="term" value="F:exodeoxyribonuclease VII activity"/>
    <property type="evidence" value="ECO:0007669"/>
    <property type="project" value="UniProtKB-UniRule"/>
</dbReference>
<dbReference type="EC" id="3.1.11.6" evidence="5"/>
<dbReference type="GO" id="GO:0006308">
    <property type="term" value="P:DNA catabolic process"/>
    <property type="evidence" value="ECO:0007669"/>
    <property type="project" value="UniProtKB-UniRule"/>
</dbReference>
<feature type="domain" description="OB-fold nucleic acid binding" evidence="8">
    <location>
        <begin position="20"/>
        <end position="112"/>
    </location>
</feature>
<keyword evidence="10" id="KW-1185">Reference proteome</keyword>
<dbReference type="EMBL" id="CP019650">
    <property type="protein sequence ID" value="AQQ69525.1"/>
    <property type="molecule type" value="Genomic_DNA"/>
</dbReference>
<name>A0A1Q2M9W9_9GAMM</name>
<evidence type="ECO:0000256" key="3">
    <source>
        <dbReference type="ARBA" id="ARBA00022801"/>
    </source>
</evidence>
<evidence type="ECO:0000256" key="5">
    <source>
        <dbReference type="HAMAP-Rule" id="MF_00378"/>
    </source>
</evidence>
<dbReference type="Pfam" id="PF13742">
    <property type="entry name" value="tRNA_anti_2"/>
    <property type="match status" value="1"/>
</dbReference>
<evidence type="ECO:0000256" key="4">
    <source>
        <dbReference type="ARBA" id="ARBA00022839"/>
    </source>
</evidence>
<keyword evidence="1 5" id="KW-0963">Cytoplasm</keyword>
<proteinExistence type="inferred from homology"/>
<comment type="similarity">
    <text evidence="5 6">Belongs to the XseA family.</text>
</comment>
<comment type="function">
    <text evidence="5">Bidirectionally degrades single-stranded DNA into large acid-insoluble oligonucleotides, which are then degraded further into small acid-soluble oligonucleotides.</text>
</comment>
<keyword evidence="2 5" id="KW-0540">Nuclease</keyword>
<dbReference type="InterPro" id="IPR003753">
    <property type="entry name" value="Exonuc_VII_L"/>
</dbReference>
<feature type="domain" description="Exonuclease VII large subunit C-terminal" evidence="7">
    <location>
        <begin position="136"/>
        <end position="448"/>
    </location>
</feature>
<organism evidence="9 10">
    <name type="scientific">Microbulbifer agarilyticus</name>
    <dbReference type="NCBI Taxonomy" id="260552"/>
    <lineage>
        <taxon>Bacteria</taxon>
        <taxon>Pseudomonadati</taxon>
        <taxon>Pseudomonadota</taxon>
        <taxon>Gammaproteobacteria</taxon>
        <taxon>Cellvibrionales</taxon>
        <taxon>Microbulbiferaceae</taxon>
        <taxon>Microbulbifer</taxon>
    </lineage>
</organism>
<evidence type="ECO:0000313" key="9">
    <source>
        <dbReference type="EMBL" id="AQQ69525.1"/>
    </source>
</evidence>
<dbReference type="CDD" id="cd04489">
    <property type="entry name" value="ExoVII_LU_OBF"/>
    <property type="match status" value="1"/>
</dbReference>
<dbReference type="NCBIfam" id="TIGR00237">
    <property type="entry name" value="xseA"/>
    <property type="match status" value="1"/>
</dbReference>
<keyword evidence="4 5" id="KW-0269">Exonuclease</keyword>
<sequence length="458" mass="50371">MLNNPPGAPNPLPTDGRPVMTVSELNREVKQLLEGSVPLLWVGGEISNFAAPSSGHWYFTLKDARAQVRCAMFRGRNRNVRFQPGNGREVLARARVSLYEGRGEFQLIIEHLEEAGFGALMRRLEELKAKLQAEGLFELTRKKPLPFLPATIGIITSPTGAAVRDMIQVLGRRYPAATVELIPVAVQGQGAAQQIANAIALAGRLQRHDLLIVGRGGGSLEDLWAFNEEVVARALAACPIPTISAVGHETDNTIADLVADVRAPTPSAAAEVASANAATLLDTTAAISRRLKRAMQQQLRHVGQRLQITRNRLRHPREQLHNRAQQLDHLELRLKAAMDNQVERRQQMLSSSLRGFARVHPEQQISAERQRIATATQNLQRSCKELITRRHDRLQHAAAMLNNVSPLSVLQRGYAISRNADGEVIKSVQQVTPGEQVSVILASGEFEATVDTIHPARE</sequence>
<dbReference type="Pfam" id="PF02601">
    <property type="entry name" value="Exonuc_VII_L"/>
    <property type="match status" value="1"/>
</dbReference>
<keyword evidence="3 5" id="KW-0378">Hydrolase</keyword>
<dbReference type="InterPro" id="IPR020579">
    <property type="entry name" value="Exonuc_VII_lsu_C"/>
</dbReference>
<dbReference type="GO" id="GO:0003676">
    <property type="term" value="F:nucleic acid binding"/>
    <property type="evidence" value="ECO:0007669"/>
    <property type="project" value="InterPro"/>
</dbReference>